<accession>A0A8J2I7G4</accession>
<evidence type="ECO:0000256" key="1">
    <source>
        <dbReference type="SAM" id="SignalP"/>
    </source>
</evidence>
<proteinExistence type="predicted"/>
<reference evidence="2" key="1">
    <citation type="submission" date="2021-05" db="EMBL/GenBank/DDBJ databases">
        <authorList>
            <person name="Stam R."/>
        </authorList>
    </citation>
    <scope>NUCLEOTIDE SEQUENCE</scope>
    <source>
        <strain evidence="2">CS162</strain>
    </source>
</reference>
<evidence type="ECO:0000313" key="3">
    <source>
        <dbReference type="Proteomes" id="UP000676310"/>
    </source>
</evidence>
<keyword evidence="1" id="KW-0732">Signal</keyword>
<dbReference type="Proteomes" id="UP000676310">
    <property type="component" value="Unassembled WGS sequence"/>
</dbReference>
<dbReference type="PANTHER" id="PTHR38886">
    <property type="entry name" value="SESA DOMAIN-CONTAINING PROTEIN"/>
    <property type="match status" value="1"/>
</dbReference>
<name>A0A8J2I7G4_9PLEO</name>
<evidence type="ECO:0000313" key="2">
    <source>
        <dbReference type="EMBL" id="CAG5165503.1"/>
    </source>
</evidence>
<dbReference type="SUPFAM" id="SSF53474">
    <property type="entry name" value="alpha/beta-Hydrolases"/>
    <property type="match status" value="1"/>
</dbReference>
<dbReference type="InterPro" id="IPR029058">
    <property type="entry name" value="AB_hydrolase_fold"/>
</dbReference>
<dbReference type="FunFam" id="3.40.50.1820:FF:000636">
    <property type="entry name" value="Serine peptidase, family S28, putative"/>
    <property type="match status" value="1"/>
</dbReference>
<dbReference type="OrthoDB" id="1735038at2759"/>
<protein>
    <recommendedName>
        <fullName evidence="4">Extracellular serine carboxypeptidase</fullName>
    </recommendedName>
</protein>
<dbReference type="InterPro" id="IPR008758">
    <property type="entry name" value="Peptidase_S28"/>
</dbReference>
<feature type="signal peptide" evidence="1">
    <location>
        <begin position="1"/>
        <end position="20"/>
    </location>
</feature>
<dbReference type="Gene3D" id="3.40.50.1820">
    <property type="entry name" value="alpha/beta hydrolase"/>
    <property type="match status" value="2"/>
</dbReference>
<dbReference type="GeneID" id="67018733"/>
<feature type="chain" id="PRO_5035181209" description="Extracellular serine carboxypeptidase" evidence="1">
    <location>
        <begin position="21"/>
        <end position="802"/>
    </location>
</feature>
<dbReference type="PANTHER" id="PTHR38886:SF1">
    <property type="entry name" value="NACHT-NTPASE AND P-LOOP NTPASES N-TERMINAL DOMAIN-CONTAINING PROTEIN"/>
    <property type="match status" value="1"/>
</dbReference>
<dbReference type="RefSeq" id="XP_043170360.1">
    <property type="nucleotide sequence ID" value="XM_043314425.1"/>
</dbReference>
<dbReference type="EMBL" id="CAJRGZ010000019">
    <property type="protein sequence ID" value="CAG5165503.1"/>
    <property type="molecule type" value="Genomic_DNA"/>
</dbReference>
<organism evidence="2 3">
    <name type="scientific">Alternaria atra</name>
    <dbReference type="NCBI Taxonomy" id="119953"/>
    <lineage>
        <taxon>Eukaryota</taxon>
        <taxon>Fungi</taxon>
        <taxon>Dikarya</taxon>
        <taxon>Ascomycota</taxon>
        <taxon>Pezizomycotina</taxon>
        <taxon>Dothideomycetes</taxon>
        <taxon>Pleosporomycetidae</taxon>
        <taxon>Pleosporales</taxon>
        <taxon>Pleosporineae</taxon>
        <taxon>Pleosporaceae</taxon>
        <taxon>Alternaria</taxon>
        <taxon>Alternaria sect. Ulocladioides</taxon>
    </lineage>
</organism>
<dbReference type="GO" id="GO:0070008">
    <property type="term" value="F:serine-type exopeptidase activity"/>
    <property type="evidence" value="ECO:0007669"/>
    <property type="project" value="InterPro"/>
</dbReference>
<evidence type="ECO:0008006" key="4">
    <source>
        <dbReference type="Google" id="ProtNLM"/>
    </source>
</evidence>
<gene>
    <name evidence="2" type="ORF">ALTATR162_LOCUS6803</name>
</gene>
<keyword evidence="3" id="KW-1185">Reference proteome</keyword>
<dbReference type="AlphaFoldDB" id="A0A8J2I7G4"/>
<dbReference type="GO" id="GO:0006508">
    <property type="term" value="P:proteolysis"/>
    <property type="evidence" value="ECO:0007669"/>
    <property type="project" value="InterPro"/>
</dbReference>
<dbReference type="Pfam" id="PF05577">
    <property type="entry name" value="Peptidase_S28"/>
    <property type="match status" value="1"/>
</dbReference>
<sequence length="802" mass="89102">MRSSTSIAAVALALLQGTNAMNAAIQRKFNLLADMGLNPDGTAMATLDNPTIDITALKSLKIATTADSSVVAAAKAETITPEYVELPIDNFAQKKNQDYSYQGTFFNRYWVATSGYKAGGPVFVYDVGEANAEPNALFRLQNETSFFKQLVDEFGGIGIVWEHRFYGNSTPTPVDVNTPPEAFEFLTTEQSLADVDRFAKQFSRTGINATLTPDKTPWVFVGGSYPGMRAAFMRNMYPDTIYASWASSAPVEASVDQSFYFDPVWRGMNAKGFGNCSRDIQASVRYMDKVMDSDQSAAAKLKEQFLGLGAAKNSHATFADALTTIFYVWQSYGMEGGSAGLRRFCDFIETDPKTNAIAPKEGWAKSKGAKWTTDRWASFPAFLPNVNSYLETECSGKLNTTGDCDLDRKFTDPAMISWTWQYCTQWGYFQSANLGPQQLVSKYNSLQHQHDICHRQFPTAPRSLFPDWPNTSRTNKVFGGWDIRPSNTYWSNGEFDPWRTLSPASAEPFAPKGVQVIQNVPKCGKKTITFGAVGDIISVCLLVKDLVDALDKARGSKTEYQSLIRELWILDRSLLEIDLLARTHGGWATPELEALCKTAKTAVDRCRELVSAFSARVQKYQNSLGENETPSFIKATAMKVRWCIEGKDAVDKFRAEIAATSASLQMLLATASVNLMDINGRNIRDHMATVKQQNDLNLNKQDAILISISDRLEETNRLIKSGSSVTAKLADALRLDWFRQLGTELKGYMRRIIAMNIATYHAVISIQSALPYRLERGLIEEPFILEDAIGRIAPVHLQFVTS</sequence>
<comment type="caution">
    <text evidence="2">The sequence shown here is derived from an EMBL/GenBank/DDBJ whole genome shotgun (WGS) entry which is preliminary data.</text>
</comment>